<dbReference type="SUPFAM" id="SSF103473">
    <property type="entry name" value="MFS general substrate transporter"/>
    <property type="match status" value="1"/>
</dbReference>
<organism evidence="8 9">
    <name type="scientific">Cladophialophora carrionii CBS 160.54</name>
    <dbReference type="NCBI Taxonomy" id="1279043"/>
    <lineage>
        <taxon>Eukaryota</taxon>
        <taxon>Fungi</taxon>
        <taxon>Dikarya</taxon>
        <taxon>Ascomycota</taxon>
        <taxon>Pezizomycotina</taxon>
        <taxon>Eurotiomycetes</taxon>
        <taxon>Chaetothyriomycetidae</taxon>
        <taxon>Chaetothyriales</taxon>
        <taxon>Herpotrichiellaceae</taxon>
        <taxon>Cladophialophora</taxon>
    </lineage>
</organism>
<evidence type="ECO:0000313" key="8">
    <source>
        <dbReference type="EMBL" id="ETI22450.1"/>
    </source>
</evidence>
<dbReference type="Pfam" id="PF07690">
    <property type="entry name" value="MFS_1"/>
    <property type="match status" value="1"/>
</dbReference>
<keyword evidence="4 6" id="KW-1133">Transmembrane helix</keyword>
<dbReference type="VEuPathDB" id="FungiDB:G647_06525"/>
<dbReference type="RefSeq" id="XP_008729067.1">
    <property type="nucleotide sequence ID" value="XM_008730845.1"/>
</dbReference>
<dbReference type="InterPro" id="IPR020846">
    <property type="entry name" value="MFS_dom"/>
</dbReference>
<feature type="transmembrane region" description="Helical" evidence="6">
    <location>
        <begin position="378"/>
        <end position="398"/>
    </location>
</feature>
<dbReference type="InterPro" id="IPR011701">
    <property type="entry name" value="MFS"/>
</dbReference>
<gene>
    <name evidence="8" type="ORF">G647_06525</name>
</gene>
<dbReference type="InterPro" id="IPR036259">
    <property type="entry name" value="MFS_trans_sf"/>
</dbReference>
<feature type="transmembrane region" description="Helical" evidence="6">
    <location>
        <begin position="178"/>
        <end position="199"/>
    </location>
</feature>
<dbReference type="GO" id="GO:0005886">
    <property type="term" value="C:plasma membrane"/>
    <property type="evidence" value="ECO:0007669"/>
    <property type="project" value="TreeGrafter"/>
</dbReference>
<keyword evidence="2" id="KW-0813">Transport</keyword>
<feature type="transmembrane region" description="Helical" evidence="6">
    <location>
        <begin position="143"/>
        <end position="166"/>
    </location>
</feature>
<dbReference type="GeneID" id="19985018"/>
<feature type="transmembrane region" description="Helical" evidence="6">
    <location>
        <begin position="322"/>
        <end position="342"/>
    </location>
</feature>
<feature type="transmembrane region" description="Helical" evidence="6">
    <location>
        <begin position="441"/>
        <end position="462"/>
    </location>
</feature>
<dbReference type="PANTHER" id="PTHR43791">
    <property type="entry name" value="PERMEASE-RELATED"/>
    <property type="match status" value="1"/>
</dbReference>
<dbReference type="GO" id="GO:0022857">
    <property type="term" value="F:transmembrane transporter activity"/>
    <property type="evidence" value="ECO:0007669"/>
    <property type="project" value="InterPro"/>
</dbReference>
<dbReference type="AlphaFoldDB" id="V9D6F4"/>
<comment type="subcellular location">
    <subcellularLocation>
        <location evidence="1">Membrane</location>
        <topology evidence="1">Multi-pass membrane protein</topology>
    </subcellularLocation>
</comment>
<dbReference type="HOGENOM" id="CLU_001265_0_1_1"/>
<reference evidence="8 9" key="1">
    <citation type="submission" date="2013-03" db="EMBL/GenBank/DDBJ databases">
        <title>The Genome Sequence of Cladophialophora carrionii CBS 160.54.</title>
        <authorList>
            <consortium name="The Broad Institute Genomics Platform"/>
            <person name="Cuomo C."/>
            <person name="de Hoog S."/>
            <person name="Gorbushina A."/>
            <person name="Walker B."/>
            <person name="Young S.K."/>
            <person name="Zeng Q."/>
            <person name="Gargeya S."/>
            <person name="Fitzgerald M."/>
            <person name="Haas B."/>
            <person name="Abouelleil A."/>
            <person name="Allen A.W."/>
            <person name="Alvarado L."/>
            <person name="Arachchi H.M."/>
            <person name="Berlin A.M."/>
            <person name="Chapman S.B."/>
            <person name="Gainer-Dewar J."/>
            <person name="Goldberg J."/>
            <person name="Griggs A."/>
            <person name="Gujja S."/>
            <person name="Hansen M."/>
            <person name="Howarth C."/>
            <person name="Imamovic A."/>
            <person name="Ireland A."/>
            <person name="Larimer J."/>
            <person name="McCowan C."/>
            <person name="Murphy C."/>
            <person name="Pearson M."/>
            <person name="Poon T.W."/>
            <person name="Priest M."/>
            <person name="Roberts A."/>
            <person name="Saif S."/>
            <person name="Shea T."/>
            <person name="Sisk P."/>
            <person name="Sykes S."/>
            <person name="Wortman J."/>
            <person name="Nusbaum C."/>
            <person name="Birren B."/>
        </authorList>
    </citation>
    <scope>NUCLEOTIDE SEQUENCE [LARGE SCALE GENOMIC DNA]</scope>
    <source>
        <strain evidence="8 9">CBS 160.54</strain>
    </source>
</reference>
<dbReference type="PROSITE" id="PS50850">
    <property type="entry name" value="MFS"/>
    <property type="match status" value="1"/>
</dbReference>
<feature type="transmembrane region" description="Helical" evidence="6">
    <location>
        <begin position="211"/>
        <end position="233"/>
    </location>
</feature>
<evidence type="ECO:0000256" key="1">
    <source>
        <dbReference type="ARBA" id="ARBA00004141"/>
    </source>
</evidence>
<name>V9D6F4_9EURO</name>
<feature type="transmembrane region" description="Helical" evidence="6">
    <location>
        <begin position="410"/>
        <end position="429"/>
    </location>
</feature>
<evidence type="ECO:0000256" key="5">
    <source>
        <dbReference type="ARBA" id="ARBA00023136"/>
    </source>
</evidence>
<keyword evidence="3 6" id="KW-0812">Transmembrane</keyword>
<keyword evidence="5 6" id="KW-0472">Membrane</keyword>
<dbReference type="Proteomes" id="UP000030678">
    <property type="component" value="Unassembled WGS sequence"/>
</dbReference>
<evidence type="ECO:0000256" key="3">
    <source>
        <dbReference type="ARBA" id="ARBA00022692"/>
    </source>
</evidence>
<evidence type="ECO:0000313" key="9">
    <source>
        <dbReference type="Proteomes" id="UP000030678"/>
    </source>
</evidence>
<accession>V9D6F4</accession>
<proteinExistence type="predicted"/>
<dbReference type="PANTHER" id="PTHR43791:SF46">
    <property type="entry name" value="MAJOR FACILITATOR SUPERFAMILY (MFS) PROFILE DOMAIN-CONTAINING PROTEIN-RELATED"/>
    <property type="match status" value="1"/>
</dbReference>
<dbReference type="Gene3D" id="1.20.1250.20">
    <property type="entry name" value="MFS general substrate transporter like domains"/>
    <property type="match status" value="2"/>
</dbReference>
<feature type="domain" description="Major facilitator superfamily (MFS) profile" evidence="7">
    <location>
        <begin position="52"/>
        <end position="470"/>
    </location>
</feature>
<evidence type="ECO:0000259" key="7">
    <source>
        <dbReference type="PROSITE" id="PS50850"/>
    </source>
</evidence>
<feature type="transmembrane region" description="Helical" evidence="6">
    <location>
        <begin position="290"/>
        <end position="310"/>
    </location>
</feature>
<dbReference type="OrthoDB" id="5070100at2759"/>
<feature type="transmembrane region" description="Helical" evidence="6">
    <location>
        <begin position="349"/>
        <end position="366"/>
    </location>
</feature>
<feature type="transmembrane region" description="Helical" evidence="6">
    <location>
        <begin position="91"/>
        <end position="111"/>
    </location>
</feature>
<dbReference type="FunFam" id="1.20.1250.20:FF:000034">
    <property type="entry name" value="MFS general substrate transporter"/>
    <property type="match status" value="1"/>
</dbReference>
<feature type="transmembrane region" description="Helical" evidence="6">
    <location>
        <begin position="50"/>
        <end position="79"/>
    </location>
</feature>
<dbReference type="FunFam" id="1.20.1250.20:FF:000013">
    <property type="entry name" value="MFS general substrate transporter"/>
    <property type="match status" value="1"/>
</dbReference>
<sequence>MAEKFSLDVTRVEGLQSPPSPARTSGLLLEQFESHEKLALSTKLRWKRDIYVLAPLTVLYVFCFLDRTNIGAAVVFGLAEDLKLTGTQYNSALVCFFVPYVLFDIPSNILLLRFKPQIWLPACTLFFGVMTVLQGVVHNLAGIAVVRVFLGIAEAGVYPGCVYTISRFYRPEEAQSRFAIFVGSTTLAGAFGGLLASAIGNMDAICNLKAWRWIFILEGCLTVVVALVLFFLVTDIPEKARWLSDPERRALQSHLGVEESSSSGGGKASAIGISDVIDAFKDVKMWLSGFMYLGMTMPSNGLGLFIPSIVRGLGYSPISTQLHTVPVYVAAAGFAFFVGVASDKTKMRTPWALISIITGIVGFSFLQSNLQESHTRYGFLFLAGMGVFSAIVAILCWYTMNCVESQRRAIGSAFQVSFGNIGSIIATYSFLKTDAPEFKTGSRICIGFLCLAFVGCLAYYLVCVTENRKLMKQDGDGDVPTNGRRKVRLML</sequence>
<evidence type="ECO:0000256" key="2">
    <source>
        <dbReference type="ARBA" id="ARBA00022448"/>
    </source>
</evidence>
<evidence type="ECO:0000256" key="4">
    <source>
        <dbReference type="ARBA" id="ARBA00022989"/>
    </source>
</evidence>
<feature type="transmembrane region" description="Helical" evidence="6">
    <location>
        <begin position="118"/>
        <end position="137"/>
    </location>
</feature>
<dbReference type="EMBL" id="KB822706">
    <property type="protein sequence ID" value="ETI22450.1"/>
    <property type="molecule type" value="Genomic_DNA"/>
</dbReference>
<protein>
    <recommendedName>
        <fullName evidence="7">Major facilitator superfamily (MFS) profile domain-containing protein</fullName>
    </recommendedName>
</protein>
<evidence type="ECO:0000256" key="6">
    <source>
        <dbReference type="SAM" id="Phobius"/>
    </source>
</evidence>